<proteinExistence type="predicted"/>
<feature type="compositionally biased region" description="Polar residues" evidence="1">
    <location>
        <begin position="174"/>
        <end position="187"/>
    </location>
</feature>
<feature type="region of interest" description="Disordered" evidence="1">
    <location>
        <begin position="174"/>
        <end position="198"/>
    </location>
</feature>
<feature type="region of interest" description="Disordered" evidence="1">
    <location>
        <begin position="1"/>
        <end position="56"/>
    </location>
</feature>
<evidence type="ECO:0000256" key="1">
    <source>
        <dbReference type="SAM" id="MobiDB-lite"/>
    </source>
</evidence>
<feature type="compositionally biased region" description="Low complexity" evidence="1">
    <location>
        <begin position="1"/>
        <end position="27"/>
    </location>
</feature>
<reference evidence="2" key="1">
    <citation type="submission" date="2023-03" db="EMBL/GenBank/DDBJ databases">
        <title>Massive genome expansion in bonnet fungi (Mycena s.s.) driven by repeated elements and novel gene families across ecological guilds.</title>
        <authorList>
            <consortium name="Lawrence Berkeley National Laboratory"/>
            <person name="Harder C.B."/>
            <person name="Miyauchi S."/>
            <person name="Viragh M."/>
            <person name="Kuo A."/>
            <person name="Thoen E."/>
            <person name="Andreopoulos B."/>
            <person name="Lu D."/>
            <person name="Skrede I."/>
            <person name="Drula E."/>
            <person name="Henrissat B."/>
            <person name="Morin E."/>
            <person name="Kohler A."/>
            <person name="Barry K."/>
            <person name="LaButti K."/>
            <person name="Morin E."/>
            <person name="Salamov A."/>
            <person name="Lipzen A."/>
            <person name="Mereny Z."/>
            <person name="Hegedus B."/>
            <person name="Baldrian P."/>
            <person name="Stursova M."/>
            <person name="Weitz H."/>
            <person name="Taylor A."/>
            <person name="Grigoriev I.V."/>
            <person name="Nagy L.G."/>
            <person name="Martin F."/>
            <person name="Kauserud H."/>
        </authorList>
    </citation>
    <scope>NUCLEOTIDE SEQUENCE</scope>
    <source>
        <strain evidence="2">9144</strain>
    </source>
</reference>
<dbReference type="EMBL" id="JARJCW010000117">
    <property type="protein sequence ID" value="KAJ7192681.1"/>
    <property type="molecule type" value="Genomic_DNA"/>
</dbReference>
<evidence type="ECO:0000313" key="2">
    <source>
        <dbReference type="EMBL" id="KAJ7192681.1"/>
    </source>
</evidence>
<gene>
    <name evidence="2" type="ORF">GGX14DRAFT_577981</name>
</gene>
<evidence type="ECO:0000313" key="3">
    <source>
        <dbReference type="Proteomes" id="UP001219525"/>
    </source>
</evidence>
<dbReference type="Proteomes" id="UP001219525">
    <property type="component" value="Unassembled WGS sequence"/>
</dbReference>
<sequence>MSSSPPRSTPTRAPSRGALDDLLAAMDQDTPLAPRVRKRTYAESLGSGDENENNEGLFAPLLRGRNASDQIQRLGEAKRLRPEQIADAVASLNNTPAVQGAKIILAMHEIYTNIGNFAAAKPVFAVSDATETNIYYYAAAVLLSPKLSAYKGSVPINLLLNILKTRRFDLPPNIENTLRSSPPSQKPSAMLSRKHAQNSKRLYVPF</sequence>
<keyword evidence="3" id="KW-1185">Reference proteome</keyword>
<name>A0AAD6Y3J1_9AGAR</name>
<accession>A0AAD6Y3J1</accession>
<comment type="caution">
    <text evidence="2">The sequence shown here is derived from an EMBL/GenBank/DDBJ whole genome shotgun (WGS) entry which is preliminary data.</text>
</comment>
<protein>
    <submittedName>
        <fullName evidence="2">Uncharacterized protein</fullName>
    </submittedName>
</protein>
<organism evidence="2 3">
    <name type="scientific">Mycena pura</name>
    <dbReference type="NCBI Taxonomy" id="153505"/>
    <lineage>
        <taxon>Eukaryota</taxon>
        <taxon>Fungi</taxon>
        <taxon>Dikarya</taxon>
        <taxon>Basidiomycota</taxon>
        <taxon>Agaricomycotina</taxon>
        <taxon>Agaricomycetes</taxon>
        <taxon>Agaricomycetidae</taxon>
        <taxon>Agaricales</taxon>
        <taxon>Marasmiineae</taxon>
        <taxon>Mycenaceae</taxon>
        <taxon>Mycena</taxon>
    </lineage>
</organism>
<dbReference type="AlphaFoldDB" id="A0AAD6Y3J1"/>